<reference evidence="2 3" key="1">
    <citation type="journal article" date="2016" name="Environ. Microbiol.">
        <title>New Methyloceanibacter diversity from North Sea sediments includes methanotroph containing solely the soluble methane monooxygenase.</title>
        <authorList>
            <person name="Vekeman B."/>
            <person name="Kerckhof F.M."/>
            <person name="Cremers G."/>
            <person name="de Vos P."/>
            <person name="Vandamme P."/>
            <person name="Boon N."/>
            <person name="Op den Camp H.J."/>
            <person name="Heylen K."/>
        </authorList>
    </citation>
    <scope>NUCLEOTIDE SEQUENCE [LARGE SCALE GENOMIC DNA]</scope>
    <source>
        <strain evidence="2 3">R-67177</strain>
    </source>
</reference>
<dbReference type="PANTHER" id="PTHR47649:SF1">
    <property type="entry name" value="RIBONUCLEASE D"/>
    <property type="match status" value="1"/>
</dbReference>
<organism evidence="2 3">
    <name type="scientific">Methyloceanibacter marginalis</name>
    <dbReference type="NCBI Taxonomy" id="1774971"/>
    <lineage>
        <taxon>Bacteria</taxon>
        <taxon>Pseudomonadati</taxon>
        <taxon>Pseudomonadota</taxon>
        <taxon>Alphaproteobacteria</taxon>
        <taxon>Hyphomicrobiales</taxon>
        <taxon>Hyphomicrobiaceae</taxon>
        <taxon>Methyloceanibacter</taxon>
    </lineage>
</organism>
<dbReference type="CDD" id="cd06142">
    <property type="entry name" value="RNaseD_exo"/>
    <property type="match status" value="1"/>
</dbReference>
<proteinExistence type="predicted"/>
<keyword evidence="2" id="KW-0269">Exonuclease</keyword>
<protein>
    <submittedName>
        <fullName evidence="2">3'-5' exonuclease</fullName>
    </submittedName>
</protein>
<accession>A0A1E3WE30</accession>
<dbReference type="Proteomes" id="UP000095042">
    <property type="component" value="Unassembled WGS sequence"/>
</dbReference>
<dbReference type="Pfam" id="PF01612">
    <property type="entry name" value="DNA_pol_A_exo1"/>
    <property type="match status" value="1"/>
</dbReference>
<dbReference type="PANTHER" id="PTHR47649">
    <property type="entry name" value="RIBONUCLEASE D"/>
    <property type="match status" value="1"/>
</dbReference>
<dbReference type="GO" id="GO:0003676">
    <property type="term" value="F:nucleic acid binding"/>
    <property type="evidence" value="ECO:0007669"/>
    <property type="project" value="InterPro"/>
</dbReference>
<feature type="domain" description="3'-5' exonuclease" evidence="1">
    <location>
        <begin position="7"/>
        <end position="172"/>
    </location>
</feature>
<name>A0A1E3WE30_9HYPH</name>
<dbReference type="InterPro" id="IPR036397">
    <property type="entry name" value="RNaseH_sf"/>
</dbReference>
<dbReference type="SMART" id="SM00474">
    <property type="entry name" value="35EXOc"/>
    <property type="match status" value="1"/>
</dbReference>
<dbReference type="Gene3D" id="3.30.420.10">
    <property type="entry name" value="Ribonuclease H-like superfamily/Ribonuclease H"/>
    <property type="match status" value="1"/>
</dbReference>
<comment type="caution">
    <text evidence="2">The sequence shown here is derived from an EMBL/GenBank/DDBJ whole genome shotgun (WGS) entry which is preliminary data.</text>
</comment>
<dbReference type="SUPFAM" id="SSF53098">
    <property type="entry name" value="Ribonuclease H-like"/>
    <property type="match status" value="1"/>
</dbReference>
<dbReference type="GO" id="GO:0006139">
    <property type="term" value="P:nucleobase-containing compound metabolic process"/>
    <property type="evidence" value="ECO:0007669"/>
    <property type="project" value="InterPro"/>
</dbReference>
<evidence type="ECO:0000313" key="2">
    <source>
        <dbReference type="EMBL" id="ODS04078.1"/>
    </source>
</evidence>
<gene>
    <name evidence="2" type="ORF">AUC71_06010</name>
</gene>
<dbReference type="EMBL" id="LPWD01000020">
    <property type="protein sequence ID" value="ODS04078.1"/>
    <property type="molecule type" value="Genomic_DNA"/>
</dbReference>
<dbReference type="GO" id="GO:0008408">
    <property type="term" value="F:3'-5' exonuclease activity"/>
    <property type="evidence" value="ECO:0007669"/>
    <property type="project" value="InterPro"/>
</dbReference>
<keyword evidence="2" id="KW-0540">Nuclease</keyword>
<sequence>MSEAPTVEFFKGDLPQGRFRAKAIAIDTETLGLNPHRDRLCLVQLSDGDGSAALVQVSEPYDAPELKRLLADDSVLKIFHYARFDVAVLKHFLGVMAKPVYCTKIASKLARTYTDKHGLKDICRELLGVELSKQQQSSDWAAPDLTPEQLNYAASDVLYLHALKDRLDAMLKREGRDHLARACFEFLPTRAELDLEGWAEMDVFAH</sequence>
<evidence type="ECO:0000259" key="1">
    <source>
        <dbReference type="SMART" id="SM00474"/>
    </source>
</evidence>
<dbReference type="OrthoDB" id="4224322at2"/>
<dbReference type="InterPro" id="IPR002562">
    <property type="entry name" value="3'-5'_exonuclease_dom"/>
</dbReference>
<dbReference type="InterPro" id="IPR051086">
    <property type="entry name" value="RNase_D-like"/>
</dbReference>
<evidence type="ECO:0000313" key="3">
    <source>
        <dbReference type="Proteomes" id="UP000095042"/>
    </source>
</evidence>
<keyword evidence="2" id="KW-0378">Hydrolase</keyword>
<dbReference type="InterPro" id="IPR012337">
    <property type="entry name" value="RNaseH-like_sf"/>
</dbReference>
<keyword evidence="3" id="KW-1185">Reference proteome</keyword>
<dbReference type="RefSeq" id="WP_069622723.1">
    <property type="nucleotide sequence ID" value="NZ_LPWD01000020.1"/>
</dbReference>
<dbReference type="AlphaFoldDB" id="A0A1E3WE30"/>